<dbReference type="Proteomes" id="UP001152747">
    <property type="component" value="Unassembled WGS sequence"/>
</dbReference>
<feature type="signal peptide" evidence="2">
    <location>
        <begin position="1"/>
        <end position="19"/>
    </location>
</feature>
<keyword evidence="1" id="KW-0812">Transmembrane</keyword>
<reference evidence="3" key="1">
    <citation type="submission" date="2022-11" db="EMBL/GenBank/DDBJ databases">
        <authorList>
            <person name="Kikuchi T."/>
        </authorList>
    </citation>
    <scope>NUCLEOTIDE SEQUENCE</scope>
    <source>
        <strain evidence="3">PS1010</strain>
    </source>
</reference>
<evidence type="ECO:0008006" key="5">
    <source>
        <dbReference type="Google" id="ProtNLM"/>
    </source>
</evidence>
<organism evidence="3 4">
    <name type="scientific">Caenorhabditis angaria</name>
    <dbReference type="NCBI Taxonomy" id="860376"/>
    <lineage>
        <taxon>Eukaryota</taxon>
        <taxon>Metazoa</taxon>
        <taxon>Ecdysozoa</taxon>
        <taxon>Nematoda</taxon>
        <taxon>Chromadorea</taxon>
        <taxon>Rhabditida</taxon>
        <taxon>Rhabditina</taxon>
        <taxon>Rhabditomorpha</taxon>
        <taxon>Rhabditoidea</taxon>
        <taxon>Rhabditidae</taxon>
        <taxon>Peloderinae</taxon>
        <taxon>Caenorhabditis</taxon>
    </lineage>
</organism>
<evidence type="ECO:0000256" key="2">
    <source>
        <dbReference type="SAM" id="SignalP"/>
    </source>
</evidence>
<sequence length="200" mass="22328">MIIFPIVLFLLSFPDFQNAHSCHKCASGNAVWNWVKYGLPVNEGDSVISDDNCLVESKLKKDGDKCSGICYTVNITSLEAENTGKTIAIVRECSKRHIAIRENEIVCESLTKYVNRKNVNITTCYCLGHYCNGVGAADAQQKNSIILPPKTTTQLPVDTSFPWFIVHISCIILLVAFLVFLHACKTCHCCCFKRKHVPIE</sequence>
<proteinExistence type="predicted"/>
<accession>A0A9P1IXD8</accession>
<comment type="caution">
    <text evidence="3">The sequence shown here is derived from an EMBL/GenBank/DDBJ whole genome shotgun (WGS) entry which is preliminary data.</text>
</comment>
<gene>
    <name evidence="3" type="ORF">CAMP_LOCUS15609</name>
</gene>
<keyword evidence="4" id="KW-1185">Reference proteome</keyword>
<keyword evidence="1" id="KW-0472">Membrane</keyword>
<evidence type="ECO:0000313" key="4">
    <source>
        <dbReference type="Proteomes" id="UP001152747"/>
    </source>
</evidence>
<evidence type="ECO:0000313" key="3">
    <source>
        <dbReference type="EMBL" id="CAI5452972.1"/>
    </source>
</evidence>
<name>A0A9P1IXD8_9PELO</name>
<keyword evidence="2" id="KW-0732">Signal</keyword>
<keyword evidence="1" id="KW-1133">Transmembrane helix</keyword>
<dbReference type="OrthoDB" id="5771187at2759"/>
<protein>
    <recommendedName>
        <fullName evidence="5">Protein quiver</fullName>
    </recommendedName>
</protein>
<dbReference type="EMBL" id="CANHGI010000005">
    <property type="protein sequence ID" value="CAI5452972.1"/>
    <property type="molecule type" value="Genomic_DNA"/>
</dbReference>
<evidence type="ECO:0000256" key="1">
    <source>
        <dbReference type="SAM" id="Phobius"/>
    </source>
</evidence>
<feature type="transmembrane region" description="Helical" evidence="1">
    <location>
        <begin position="161"/>
        <end position="184"/>
    </location>
</feature>
<dbReference type="AlphaFoldDB" id="A0A9P1IXD8"/>
<feature type="chain" id="PRO_5040215827" description="Protein quiver" evidence="2">
    <location>
        <begin position="20"/>
        <end position="200"/>
    </location>
</feature>